<dbReference type="InterPro" id="IPR036390">
    <property type="entry name" value="WH_DNA-bd_sf"/>
</dbReference>
<evidence type="ECO:0000256" key="3">
    <source>
        <dbReference type="ARBA" id="ARBA00023125"/>
    </source>
</evidence>
<dbReference type="PRINTS" id="PR00039">
    <property type="entry name" value="HTHLYSR"/>
</dbReference>
<dbReference type="SUPFAM" id="SSF46785">
    <property type="entry name" value="Winged helix' DNA-binding domain"/>
    <property type="match status" value="1"/>
</dbReference>
<keyword evidence="3" id="KW-0238">DNA-binding</keyword>
<dbReference type="PROSITE" id="PS50931">
    <property type="entry name" value="HTH_LYSR"/>
    <property type="match status" value="1"/>
</dbReference>
<dbReference type="Gene3D" id="1.10.10.10">
    <property type="entry name" value="Winged helix-like DNA-binding domain superfamily/Winged helix DNA-binding domain"/>
    <property type="match status" value="1"/>
</dbReference>
<dbReference type="Pfam" id="PF03466">
    <property type="entry name" value="LysR_substrate"/>
    <property type="match status" value="1"/>
</dbReference>
<evidence type="ECO:0000256" key="1">
    <source>
        <dbReference type="ARBA" id="ARBA00009437"/>
    </source>
</evidence>
<sequence>MNLNQLEAFVHVAEHGSFSKAALVLGVAQPALSRQVRALETELREALLLRHGRGVQLTDAGRRLLEHCQEILHLVSLARADLLAHRNEPIGQVAIAMPPTLARQHTLPLVSAFRRDLPKARLAIAEGFSVHLTEWLLTGRIDLALIYNPEPLPALEITPLRTESLRLISAAGQAPAGPLTLQRLADLPLIMPQRGQIFRTLVESAAAMAGVQLRVEWEVSSVPAILELVEAGVGHAALGEDAVRSAKQQPRLAITPFAGAEITSTLCLVLPAHKKSTPLMQRTAAMLTALVQAG</sequence>
<evidence type="ECO:0000313" key="7">
    <source>
        <dbReference type="Proteomes" id="UP001165541"/>
    </source>
</evidence>
<dbReference type="InterPro" id="IPR005119">
    <property type="entry name" value="LysR_subst-bd"/>
</dbReference>
<dbReference type="EMBL" id="JAMKFE010000014">
    <property type="protein sequence ID" value="MCM5681829.1"/>
    <property type="molecule type" value="Genomic_DNA"/>
</dbReference>
<dbReference type="RefSeq" id="WP_251780309.1">
    <property type="nucleotide sequence ID" value="NZ_JAMKFE010000014.1"/>
</dbReference>
<proteinExistence type="inferred from homology"/>
<evidence type="ECO:0000259" key="5">
    <source>
        <dbReference type="PROSITE" id="PS50931"/>
    </source>
</evidence>
<dbReference type="Proteomes" id="UP001165541">
    <property type="component" value="Unassembled WGS sequence"/>
</dbReference>
<keyword evidence="4" id="KW-0804">Transcription</keyword>
<keyword evidence="7" id="KW-1185">Reference proteome</keyword>
<protein>
    <submittedName>
        <fullName evidence="6">LysR family transcriptional regulator</fullName>
    </submittedName>
</protein>
<reference evidence="6" key="1">
    <citation type="submission" date="2022-05" db="EMBL/GenBank/DDBJ databases">
        <title>Schlegelella sp. nov., isolated from mangrove soil.</title>
        <authorList>
            <person name="Liu Y."/>
            <person name="Ge X."/>
            <person name="Liu W."/>
        </authorList>
    </citation>
    <scope>NUCLEOTIDE SEQUENCE</scope>
    <source>
        <strain evidence="6">S2-27</strain>
    </source>
</reference>
<accession>A0ABT0YU60</accession>
<evidence type="ECO:0000256" key="2">
    <source>
        <dbReference type="ARBA" id="ARBA00023015"/>
    </source>
</evidence>
<organism evidence="6 7">
    <name type="scientific">Caldimonas mangrovi</name>
    <dbReference type="NCBI Taxonomy" id="2944811"/>
    <lineage>
        <taxon>Bacteria</taxon>
        <taxon>Pseudomonadati</taxon>
        <taxon>Pseudomonadota</taxon>
        <taxon>Betaproteobacteria</taxon>
        <taxon>Burkholderiales</taxon>
        <taxon>Sphaerotilaceae</taxon>
        <taxon>Caldimonas</taxon>
    </lineage>
</organism>
<dbReference type="SUPFAM" id="SSF53850">
    <property type="entry name" value="Periplasmic binding protein-like II"/>
    <property type="match status" value="1"/>
</dbReference>
<feature type="domain" description="HTH lysR-type" evidence="5">
    <location>
        <begin position="1"/>
        <end position="58"/>
    </location>
</feature>
<comment type="caution">
    <text evidence="6">The sequence shown here is derived from an EMBL/GenBank/DDBJ whole genome shotgun (WGS) entry which is preliminary data.</text>
</comment>
<evidence type="ECO:0000313" key="6">
    <source>
        <dbReference type="EMBL" id="MCM5681829.1"/>
    </source>
</evidence>
<evidence type="ECO:0000256" key="4">
    <source>
        <dbReference type="ARBA" id="ARBA00023163"/>
    </source>
</evidence>
<gene>
    <name evidence="6" type="ORF">M8A51_20065</name>
</gene>
<keyword evidence="2" id="KW-0805">Transcription regulation</keyword>
<dbReference type="InterPro" id="IPR036388">
    <property type="entry name" value="WH-like_DNA-bd_sf"/>
</dbReference>
<comment type="similarity">
    <text evidence="1">Belongs to the LysR transcriptional regulatory family.</text>
</comment>
<dbReference type="Gene3D" id="3.40.190.290">
    <property type="match status" value="1"/>
</dbReference>
<dbReference type="Pfam" id="PF00126">
    <property type="entry name" value="HTH_1"/>
    <property type="match status" value="1"/>
</dbReference>
<name>A0ABT0YU60_9BURK</name>
<dbReference type="InterPro" id="IPR050950">
    <property type="entry name" value="HTH-type_LysR_regulators"/>
</dbReference>
<dbReference type="InterPro" id="IPR000847">
    <property type="entry name" value="LysR_HTH_N"/>
</dbReference>
<dbReference type="PANTHER" id="PTHR30419">
    <property type="entry name" value="HTH-TYPE TRANSCRIPTIONAL REGULATOR YBHD"/>
    <property type="match status" value="1"/>
</dbReference>